<evidence type="ECO:0000259" key="6">
    <source>
        <dbReference type="PROSITE" id="PS50054"/>
    </source>
</evidence>
<keyword evidence="9" id="KW-1185">Reference proteome</keyword>
<dbReference type="SMART" id="SM00195">
    <property type="entry name" value="DSPc"/>
    <property type="match status" value="1"/>
</dbReference>
<evidence type="ECO:0000256" key="2">
    <source>
        <dbReference type="ARBA" id="ARBA00013064"/>
    </source>
</evidence>
<evidence type="ECO:0000256" key="5">
    <source>
        <dbReference type="SAM" id="MobiDB-lite"/>
    </source>
</evidence>
<dbReference type="PROSITE" id="PS50056">
    <property type="entry name" value="TYR_PHOSPHATASE_2"/>
    <property type="match status" value="1"/>
</dbReference>
<keyword evidence="3" id="KW-0378">Hydrolase</keyword>
<evidence type="ECO:0000256" key="4">
    <source>
        <dbReference type="ARBA" id="ARBA00022912"/>
    </source>
</evidence>
<dbReference type="EMBL" id="CAJPVJ010014324">
    <property type="protein sequence ID" value="CAG2175292.1"/>
    <property type="molecule type" value="Genomic_DNA"/>
</dbReference>
<protein>
    <recommendedName>
        <fullName evidence="2">protein-tyrosine-phosphatase</fullName>
        <ecNumber evidence="2">3.1.3.48</ecNumber>
    </recommendedName>
</protein>
<dbReference type="EMBL" id="OC929149">
    <property type="protein sequence ID" value="CAD7658106.1"/>
    <property type="molecule type" value="Genomic_DNA"/>
</dbReference>
<dbReference type="Pfam" id="PF22785">
    <property type="entry name" value="Tc-R-P"/>
    <property type="match status" value="1"/>
</dbReference>
<dbReference type="InterPro" id="IPR044506">
    <property type="entry name" value="CDC14_C"/>
</dbReference>
<dbReference type="EC" id="3.1.3.48" evidence="2"/>
<feature type="domain" description="Tyrosine specific protein phosphatases" evidence="7">
    <location>
        <begin position="143"/>
        <end position="205"/>
    </location>
</feature>
<feature type="compositionally biased region" description="Low complexity" evidence="5">
    <location>
        <begin position="472"/>
        <end position="487"/>
    </location>
</feature>
<dbReference type="PANTHER" id="PTHR23339">
    <property type="entry name" value="TYROSINE SPECIFIC PROTEIN PHOSPHATASE AND DUAL SPECIFICITY PROTEIN PHOSPHATASE"/>
    <property type="match status" value="1"/>
</dbReference>
<keyword evidence="4" id="KW-0904">Protein phosphatase</keyword>
<proteinExistence type="inferred from homology"/>
<dbReference type="CDD" id="cd14499">
    <property type="entry name" value="CDC14_C"/>
    <property type="match status" value="1"/>
</dbReference>
<dbReference type="InterPro" id="IPR029021">
    <property type="entry name" value="Prot-tyrosine_phosphatase-like"/>
</dbReference>
<dbReference type="Gene3D" id="3.90.190.10">
    <property type="entry name" value="Protein tyrosine phosphatase superfamily"/>
    <property type="match status" value="2"/>
</dbReference>
<feature type="domain" description="Tyrosine-protein phosphatase" evidence="6">
    <location>
        <begin position="60"/>
        <end position="218"/>
    </location>
</feature>
<dbReference type="InterPro" id="IPR003595">
    <property type="entry name" value="Tyr_Pase_cat"/>
</dbReference>
<reference evidence="8" key="1">
    <citation type="submission" date="2020-11" db="EMBL/GenBank/DDBJ databases">
        <authorList>
            <person name="Tran Van P."/>
        </authorList>
    </citation>
    <scope>NUCLEOTIDE SEQUENCE</scope>
</reference>
<dbReference type="SUPFAM" id="SSF52799">
    <property type="entry name" value="(Phosphotyrosine protein) phosphatases II"/>
    <property type="match status" value="2"/>
</dbReference>
<dbReference type="PROSITE" id="PS50054">
    <property type="entry name" value="TYR_PHOSPHATASE_DUAL"/>
    <property type="match status" value="1"/>
</dbReference>
<dbReference type="PROSITE" id="PS00383">
    <property type="entry name" value="TYR_PHOSPHATASE_1"/>
    <property type="match status" value="1"/>
</dbReference>
<dbReference type="Proteomes" id="UP000728032">
    <property type="component" value="Unassembled WGS sequence"/>
</dbReference>
<accession>A0A7R9MDS4</accession>
<name>A0A7R9MDS4_9ACAR</name>
<comment type="similarity">
    <text evidence="1">Belongs to the protein-tyrosine phosphatase family. Non-receptor class CDC14 subfamily.</text>
</comment>
<dbReference type="SMART" id="SM00404">
    <property type="entry name" value="PTPc_motif"/>
    <property type="match status" value="1"/>
</dbReference>
<dbReference type="GO" id="GO:0004725">
    <property type="term" value="F:protein tyrosine phosphatase activity"/>
    <property type="evidence" value="ECO:0007669"/>
    <property type="project" value="UniProtKB-EC"/>
</dbReference>
<evidence type="ECO:0000259" key="7">
    <source>
        <dbReference type="PROSITE" id="PS50056"/>
    </source>
</evidence>
<dbReference type="FunFam" id="3.90.190.10:FF:000006">
    <property type="entry name" value="Dual specificity protein phosphatase CDC14B"/>
    <property type="match status" value="1"/>
</dbReference>
<dbReference type="InterPro" id="IPR020422">
    <property type="entry name" value="TYR_PHOSPHATASE_DUAL_dom"/>
</dbReference>
<sequence>MANNGPHFLPFRDAAFGPCNYHLYIIDCFKAISKAMKHKFLDFTHFNIEEYQYFEKVENGDLNWIVPNKFIAFCGPHSKSVVENGYALHSPESYFTYFRKHNVTTIIRLNKKLYDANRFIDNGFDHRDLFFIDGSTPSDAIMREFLEICENTNGAVAVHCKAGLGRTGTLIACWIMKHYKFTAAEAIAWIRICRPGSIIGFQQHWLQEICRPGSIIGFQQHWLQEKETYLWLQGDIHRNKNSNKIQNIMNNNNDDDIINKNVSEGSLVKCHILDNDNNALNVIAGEVKSLYLSDDSPKCETNDRGRKPRKCTTNLNNSANEELETQGDQLNRIKAQRRNARSATTATTPSVTVKLDDDMRAHRRSTSQPKEDIYISPLKSLSLKSPIKSTTVSIYNTRSAIRRGKTVAIEDQTDDNQTDDTTITSVKYLKQINRDLSKTKSHLPLNTKTGVWRHIVVPIHVVPVQEIILDSASTSASTSTSNSDINSKPNSGSMNVSNYSYFRRIRTRSNSPLTHKILNKTSNSANHNTANINTKVTIDNKSDINLNLLSNNNNMPNSATGMQSIGVSKPLVR</sequence>
<dbReference type="AlphaFoldDB" id="A0A7R9MDS4"/>
<dbReference type="InterPro" id="IPR016130">
    <property type="entry name" value="Tyr_Pase_AS"/>
</dbReference>
<evidence type="ECO:0000256" key="1">
    <source>
        <dbReference type="ARBA" id="ARBA00007315"/>
    </source>
</evidence>
<dbReference type="OrthoDB" id="266663at2759"/>
<dbReference type="InterPro" id="IPR050561">
    <property type="entry name" value="PTP"/>
</dbReference>
<feature type="region of interest" description="Disordered" evidence="5">
    <location>
        <begin position="472"/>
        <end position="493"/>
    </location>
</feature>
<dbReference type="InterPro" id="IPR000387">
    <property type="entry name" value="Tyr_Pase_dom"/>
</dbReference>
<evidence type="ECO:0000313" key="9">
    <source>
        <dbReference type="Proteomes" id="UP000728032"/>
    </source>
</evidence>
<evidence type="ECO:0000256" key="3">
    <source>
        <dbReference type="ARBA" id="ARBA00022801"/>
    </source>
</evidence>
<evidence type="ECO:0000313" key="8">
    <source>
        <dbReference type="EMBL" id="CAD7658106.1"/>
    </source>
</evidence>
<organism evidence="8">
    <name type="scientific">Oppiella nova</name>
    <dbReference type="NCBI Taxonomy" id="334625"/>
    <lineage>
        <taxon>Eukaryota</taxon>
        <taxon>Metazoa</taxon>
        <taxon>Ecdysozoa</taxon>
        <taxon>Arthropoda</taxon>
        <taxon>Chelicerata</taxon>
        <taxon>Arachnida</taxon>
        <taxon>Acari</taxon>
        <taxon>Acariformes</taxon>
        <taxon>Sarcoptiformes</taxon>
        <taxon>Oribatida</taxon>
        <taxon>Brachypylina</taxon>
        <taxon>Oppioidea</taxon>
        <taxon>Oppiidae</taxon>
        <taxon>Oppiella</taxon>
    </lineage>
</organism>
<gene>
    <name evidence="8" type="ORF">ONB1V03_LOCUS14731</name>
</gene>